<dbReference type="RefSeq" id="WP_161768219.1">
    <property type="nucleotide sequence ID" value="NZ_JAAATW010000004.1"/>
</dbReference>
<evidence type="ECO:0000259" key="7">
    <source>
        <dbReference type="PROSITE" id="PS50045"/>
    </source>
</evidence>
<keyword evidence="6" id="KW-0804">Transcription</keyword>
<name>A0ABW9Y9D5_9RHOB</name>
<dbReference type="Pfam" id="PF00158">
    <property type="entry name" value="Sigma54_activat"/>
    <property type="match status" value="1"/>
</dbReference>
<protein>
    <submittedName>
        <fullName evidence="8">AAA domain-containing protein</fullName>
    </submittedName>
</protein>
<dbReference type="InterPro" id="IPR025943">
    <property type="entry name" value="Sigma_54_int_dom_ATP-bd_2"/>
</dbReference>
<dbReference type="Proteomes" id="UP001517376">
    <property type="component" value="Unassembled WGS sequence"/>
</dbReference>
<dbReference type="Pfam" id="PF25601">
    <property type="entry name" value="AAA_lid_14"/>
    <property type="match status" value="1"/>
</dbReference>
<dbReference type="PROSITE" id="PS00676">
    <property type="entry name" value="SIGMA54_INTERACT_2"/>
    <property type="match status" value="1"/>
</dbReference>
<dbReference type="PANTHER" id="PTHR32071">
    <property type="entry name" value="TRANSCRIPTIONAL REGULATORY PROTEIN"/>
    <property type="match status" value="1"/>
</dbReference>
<keyword evidence="5" id="KW-0010">Activator</keyword>
<accession>A0ABW9Y9D5</accession>
<proteinExistence type="predicted"/>
<dbReference type="PROSITE" id="PS50045">
    <property type="entry name" value="SIGMA54_INTERACT_4"/>
    <property type="match status" value="1"/>
</dbReference>
<dbReference type="PROSITE" id="PS00688">
    <property type="entry name" value="SIGMA54_INTERACT_3"/>
    <property type="match status" value="1"/>
</dbReference>
<reference evidence="9" key="1">
    <citation type="submission" date="2020-01" db="EMBL/GenBank/DDBJ databases">
        <title>Sphingomonas sp. strain CSW-10.</title>
        <authorList>
            <person name="Chen W.-M."/>
        </authorList>
    </citation>
    <scope>NUCLEOTIDE SEQUENCE [LARGE SCALE GENOMIC DNA]</scope>
    <source>
        <strain evidence="9">CCP-1</strain>
    </source>
</reference>
<dbReference type="Gene3D" id="1.10.8.60">
    <property type="match status" value="1"/>
</dbReference>
<evidence type="ECO:0000256" key="1">
    <source>
        <dbReference type="ARBA" id="ARBA00022741"/>
    </source>
</evidence>
<dbReference type="Gene3D" id="3.40.50.300">
    <property type="entry name" value="P-loop containing nucleotide triphosphate hydrolases"/>
    <property type="match status" value="1"/>
</dbReference>
<comment type="caution">
    <text evidence="8">The sequence shown here is derived from an EMBL/GenBank/DDBJ whole genome shotgun (WGS) entry which is preliminary data.</text>
</comment>
<evidence type="ECO:0000313" key="8">
    <source>
        <dbReference type="EMBL" id="NBE09145.1"/>
    </source>
</evidence>
<organism evidence="8 9">
    <name type="scientific">Paragemmobacter ruber</name>
    <dbReference type="NCBI Taxonomy" id="1985673"/>
    <lineage>
        <taxon>Bacteria</taxon>
        <taxon>Pseudomonadati</taxon>
        <taxon>Pseudomonadota</taxon>
        <taxon>Alphaproteobacteria</taxon>
        <taxon>Rhodobacterales</taxon>
        <taxon>Paracoccaceae</taxon>
        <taxon>Paragemmobacter</taxon>
    </lineage>
</organism>
<sequence>MALIHILDDAFDAAAPVAQLLARRRVAVERGAKPAVGVQVLVASVAAEAKLGGTKGLAEMARACGAKSLVVVSEGAAIFGVTEELGGRMLRVALPTTGQVALRDAGLMMLVDLIGGQVQAMVAADAETGQLLDLAGRVARTDVTVFINGPTGSGKEVLARQVHAASRRANAPFVAINCAAIPENMLEAILFGHEKGAFTGASNANKGIIRAAEGGTLMLDEISEMPMGLQSKLLRVLQERSLTPIGAQKEVPVDIRVIATSNRDMPEEVRARRFREDLFYRLNVFPLTTQALCERPDDIPVLAVAMVRRHTPAGQPLPMLTQEALAALVAHDWPGNVRELENVIQRALVMQEGGRITAADLLIHAATPTVTRLMARAV</sequence>
<evidence type="ECO:0000256" key="2">
    <source>
        <dbReference type="ARBA" id="ARBA00022840"/>
    </source>
</evidence>
<dbReference type="CDD" id="cd00009">
    <property type="entry name" value="AAA"/>
    <property type="match status" value="1"/>
</dbReference>
<keyword evidence="9" id="KW-1185">Reference proteome</keyword>
<dbReference type="InterPro" id="IPR025944">
    <property type="entry name" value="Sigma_54_int_dom_CS"/>
</dbReference>
<dbReference type="PANTHER" id="PTHR32071:SF21">
    <property type="entry name" value="TRANSCRIPTIONAL REGULATORY PROTEIN FLGR"/>
    <property type="match status" value="1"/>
</dbReference>
<dbReference type="SUPFAM" id="SSF52540">
    <property type="entry name" value="P-loop containing nucleoside triphosphate hydrolases"/>
    <property type="match status" value="1"/>
</dbReference>
<dbReference type="InterPro" id="IPR027417">
    <property type="entry name" value="P-loop_NTPase"/>
</dbReference>
<dbReference type="InterPro" id="IPR058031">
    <property type="entry name" value="AAA_lid_NorR"/>
</dbReference>
<keyword evidence="2" id="KW-0067">ATP-binding</keyword>
<dbReference type="EMBL" id="JAAATW010000004">
    <property type="protein sequence ID" value="NBE09145.1"/>
    <property type="molecule type" value="Genomic_DNA"/>
</dbReference>
<evidence type="ECO:0000256" key="6">
    <source>
        <dbReference type="ARBA" id="ARBA00023163"/>
    </source>
</evidence>
<evidence type="ECO:0000256" key="5">
    <source>
        <dbReference type="ARBA" id="ARBA00023159"/>
    </source>
</evidence>
<dbReference type="SMART" id="SM00382">
    <property type="entry name" value="AAA"/>
    <property type="match status" value="1"/>
</dbReference>
<keyword evidence="4" id="KW-0238">DNA-binding</keyword>
<evidence type="ECO:0000256" key="3">
    <source>
        <dbReference type="ARBA" id="ARBA00023015"/>
    </source>
</evidence>
<gene>
    <name evidence="8" type="ORF">GU920_16495</name>
</gene>
<keyword evidence="3" id="KW-0805">Transcription regulation</keyword>
<evidence type="ECO:0000313" key="9">
    <source>
        <dbReference type="Proteomes" id="UP001517376"/>
    </source>
</evidence>
<feature type="domain" description="Sigma-54 factor interaction" evidence="7">
    <location>
        <begin position="121"/>
        <end position="349"/>
    </location>
</feature>
<dbReference type="InterPro" id="IPR002078">
    <property type="entry name" value="Sigma_54_int"/>
</dbReference>
<keyword evidence="1" id="KW-0547">Nucleotide-binding</keyword>
<evidence type="ECO:0000256" key="4">
    <source>
        <dbReference type="ARBA" id="ARBA00023125"/>
    </source>
</evidence>
<dbReference type="InterPro" id="IPR003593">
    <property type="entry name" value="AAA+_ATPase"/>
</dbReference>